<evidence type="ECO:0000313" key="3">
    <source>
        <dbReference type="EMBL" id="TWF58803.1"/>
    </source>
</evidence>
<dbReference type="InterPro" id="IPR000620">
    <property type="entry name" value="EamA_dom"/>
</dbReference>
<dbReference type="Pfam" id="PF00892">
    <property type="entry name" value="EamA"/>
    <property type="match status" value="2"/>
</dbReference>
<name>A0A561R861_9HYPH</name>
<dbReference type="PANTHER" id="PTHR22911:SF135">
    <property type="entry name" value="BLR4310 PROTEIN"/>
    <property type="match status" value="1"/>
</dbReference>
<keyword evidence="1" id="KW-1133">Transmembrane helix</keyword>
<dbReference type="Proteomes" id="UP000320653">
    <property type="component" value="Unassembled WGS sequence"/>
</dbReference>
<feature type="transmembrane region" description="Helical" evidence="1">
    <location>
        <begin position="146"/>
        <end position="163"/>
    </location>
</feature>
<feature type="transmembrane region" description="Helical" evidence="1">
    <location>
        <begin position="98"/>
        <end position="116"/>
    </location>
</feature>
<feature type="transmembrane region" description="Helical" evidence="1">
    <location>
        <begin position="265"/>
        <end position="282"/>
    </location>
</feature>
<feature type="transmembrane region" description="Helical" evidence="1">
    <location>
        <begin position="123"/>
        <end position="140"/>
    </location>
</feature>
<keyword evidence="4" id="KW-1185">Reference proteome</keyword>
<dbReference type="SUPFAM" id="SSF103481">
    <property type="entry name" value="Multidrug resistance efflux transporter EmrE"/>
    <property type="match status" value="2"/>
</dbReference>
<evidence type="ECO:0000259" key="2">
    <source>
        <dbReference type="Pfam" id="PF00892"/>
    </source>
</evidence>
<proteinExistence type="predicted"/>
<gene>
    <name evidence="3" type="ORF">FHW37_101607</name>
</gene>
<evidence type="ECO:0000313" key="4">
    <source>
        <dbReference type="Proteomes" id="UP000320653"/>
    </source>
</evidence>
<dbReference type="InterPro" id="IPR037185">
    <property type="entry name" value="EmrE-like"/>
</dbReference>
<dbReference type="GO" id="GO:0016020">
    <property type="term" value="C:membrane"/>
    <property type="evidence" value="ECO:0007669"/>
    <property type="project" value="InterPro"/>
</dbReference>
<organism evidence="3 4">
    <name type="scientific">Neorhizobium alkalisoli</name>
    <dbReference type="NCBI Taxonomy" id="528178"/>
    <lineage>
        <taxon>Bacteria</taxon>
        <taxon>Pseudomonadati</taxon>
        <taxon>Pseudomonadota</taxon>
        <taxon>Alphaproteobacteria</taxon>
        <taxon>Hyphomicrobiales</taxon>
        <taxon>Rhizobiaceae</taxon>
        <taxon>Rhizobium/Agrobacterium group</taxon>
        <taxon>Neorhizobium</taxon>
    </lineage>
</organism>
<dbReference type="RefSeq" id="WP_145632272.1">
    <property type="nucleotide sequence ID" value="NZ_VIWP01000001.1"/>
</dbReference>
<comment type="caution">
    <text evidence="3">The sequence shown here is derived from an EMBL/GenBank/DDBJ whole genome shotgun (WGS) entry which is preliminary data.</text>
</comment>
<sequence length="303" mass="32240">MPLSRNATGAVFMASAMASFAVGDTMSKFLVADMNVGQIIFLRGIAATCFTAILVWRLRAFCPLRNLLDKMLFLRIGCEILATTTYITALGLTPFANVSAIQQAIPLVVTIGAAVFFRELVGWRRWSAIFVGLIGVMIILRPGSDAMTTGALLALAGMLFTAARDLSTRAVSPAIPSSIITFCTSLTITIVGGLIVHPLGGWVPVATVNWGFLCIGAVAAMTGYQFAILAMRTGEVSFVSPMRYLSLIFSAVAGFVVFGEYPDSATLLGAAIVIGAGLYTIYREARRKQSLTAPPLVGPRITR</sequence>
<evidence type="ECO:0000256" key="1">
    <source>
        <dbReference type="SAM" id="Phobius"/>
    </source>
</evidence>
<feature type="transmembrane region" description="Helical" evidence="1">
    <location>
        <begin position="39"/>
        <end position="60"/>
    </location>
</feature>
<dbReference type="EMBL" id="VIWP01000001">
    <property type="protein sequence ID" value="TWF58803.1"/>
    <property type="molecule type" value="Genomic_DNA"/>
</dbReference>
<keyword evidence="1" id="KW-0472">Membrane</keyword>
<keyword evidence="1" id="KW-0812">Transmembrane</keyword>
<feature type="domain" description="EamA" evidence="2">
    <location>
        <begin position="8"/>
        <end position="140"/>
    </location>
</feature>
<feature type="transmembrane region" description="Helical" evidence="1">
    <location>
        <begin position="242"/>
        <end position="259"/>
    </location>
</feature>
<protein>
    <submittedName>
        <fullName evidence="3">Drug/metabolite transporter (DMT)-like permease</fullName>
    </submittedName>
</protein>
<dbReference type="AlphaFoldDB" id="A0A561R861"/>
<feature type="domain" description="EamA" evidence="2">
    <location>
        <begin position="149"/>
        <end position="276"/>
    </location>
</feature>
<feature type="transmembrane region" description="Helical" evidence="1">
    <location>
        <begin position="175"/>
        <end position="196"/>
    </location>
</feature>
<dbReference type="PANTHER" id="PTHR22911">
    <property type="entry name" value="ACYL-MALONYL CONDENSING ENZYME-RELATED"/>
    <property type="match status" value="1"/>
</dbReference>
<accession>A0A561R861</accession>
<feature type="transmembrane region" description="Helical" evidence="1">
    <location>
        <begin position="208"/>
        <end position="230"/>
    </location>
</feature>
<feature type="transmembrane region" description="Helical" evidence="1">
    <location>
        <begin position="72"/>
        <end position="92"/>
    </location>
</feature>
<dbReference type="OrthoDB" id="7165334at2"/>
<reference evidence="3 4" key="1">
    <citation type="submission" date="2019-06" db="EMBL/GenBank/DDBJ databases">
        <title>Sorghum-associated microbial communities from plants grown in Nebraska, USA.</title>
        <authorList>
            <person name="Schachtman D."/>
        </authorList>
    </citation>
    <scope>NUCLEOTIDE SEQUENCE [LARGE SCALE GENOMIC DNA]</scope>
    <source>
        <strain evidence="3 4">1225</strain>
    </source>
</reference>